<proteinExistence type="predicted"/>
<accession>A0ACB8ATL1</accession>
<keyword evidence="2" id="KW-1185">Reference proteome</keyword>
<dbReference type="EMBL" id="MU267590">
    <property type="protein sequence ID" value="KAH7916509.1"/>
    <property type="molecule type" value="Genomic_DNA"/>
</dbReference>
<comment type="caution">
    <text evidence="1">The sequence shown here is derived from an EMBL/GenBank/DDBJ whole genome shotgun (WGS) entry which is preliminary data.</text>
</comment>
<gene>
    <name evidence="1" type="ORF">BJ138DRAFT_1108611</name>
</gene>
<evidence type="ECO:0000313" key="1">
    <source>
        <dbReference type="EMBL" id="KAH7916509.1"/>
    </source>
</evidence>
<evidence type="ECO:0000313" key="2">
    <source>
        <dbReference type="Proteomes" id="UP000790377"/>
    </source>
</evidence>
<protein>
    <submittedName>
        <fullName evidence="1">Uncharacterized protein</fullName>
    </submittedName>
</protein>
<sequence>MVSSWLDLPALAVNSFLMRGEQELFGEHIHTRSRYVEEDMVSLSVETEGSPNGWHRPTHVYREQLVPCASARNDSESVQEGDTSKTRRWILIGAAAAIAIGGIAITLARLSTDSEEMQESNIICCDPDEDSDANKRDPKHATSANA</sequence>
<name>A0ACB8ATL1_9AGAM</name>
<dbReference type="Proteomes" id="UP000790377">
    <property type="component" value="Unassembled WGS sequence"/>
</dbReference>
<reference evidence="1" key="1">
    <citation type="journal article" date="2021" name="New Phytol.">
        <title>Evolutionary innovations through gain and loss of genes in the ectomycorrhizal Boletales.</title>
        <authorList>
            <person name="Wu G."/>
            <person name="Miyauchi S."/>
            <person name="Morin E."/>
            <person name="Kuo A."/>
            <person name="Drula E."/>
            <person name="Varga T."/>
            <person name="Kohler A."/>
            <person name="Feng B."/>
            <person name="Cao Y."/>
            <person name="Lipzen A."/>
            <person name="Daum C."/>
            <person name="Hundley H."/>
            <person name="Pangilinan J."/>
            <person name="Johnson J."/>
            <person name="Barry K."/>
            <person name="LaButti K."/>
            <person name="Ng V."/>
            <person name="Ahrendt S."/>
            <person name="Min B."/>
            <person name="Choi I.G."/>
            <person name="Park H."/>
            <person name="Plett J.M."/>
            <person name="Magnuson J."/>
            <person name="Spatafora J.W."/>
            <person name="Nagy L.G."/>
            <person name="Henrissat B."/>
            <person name="Grigoriev I.V."/>
            <person name="Yang Z.L."/>
            <person name="Xu J."/>
            <person name="Martin F.M."/>
        </authorList>
    </citation>
    <scope>NUCLEOTIDE SEQUENCE</scope>
    <source>
        <strain evidence="1">ATCC 28755</strain>
    </source>
</reference>
<organism evidence="1 2">
    <name type="scientific">Hygrophoropsis aurantiaca</name>
    <dbReference type="NCBI Taxonomy" id="72124"/>
    <lineage>
        <taxon>Eukaryota</taxon>
        <taxon>Fungi</taxon>
        <taxon>Dikarya</taxon>
        <taxon>Basidiomycota</taxon>
        <taxon>Agaricomycotina</taxon>
        <taxon>Agaricomycetes</taxon>
        <taxon>Agaricomycetidae</taxon>
        <taxon>Boletales</taxon>
        <taxon>Coniophorineae</taxon>
        <taxon>Hygrophoropsidaceae</taxon>
        <taxon>Hygrophoropsis</taxon>
    </lineage>
</organism>